<feature type="compositionally biased region" description="Basic and acidic residues" evidence="1">
    <location>
        <begin position="356"/>
        <end position="369"/>
    </location>
</feature>
<accession>A0A8H3ITT6</accession>
<keyword evidence="4" id="KW-1185">Reference proteome</keyword>
<dbReference type="Proteomes" id="UP000664169">
    <property type="component" value="Unassembled WGS sequence"/>
</dbReference>
<evidence type="ECO:0000313" key="4">
    <source>
        <dbReference type="Proteomes" id="UP000664169"/>
    </source>
</evidence>
<feature type="region of interest" description="Disordered" evidence="1">
    <location>
        <begin position="94"/>
        <end position="269"/>
    </location>
</feature>
<feature type="compositionally biased region" description="Basic and acidic residues" evidence="1">
    <location>
        <begin position="226"/>
        <end position="259"/>
    </location>
</feature>
<evidence type="ECO:0000313" key="3">
    <source>
        <dbReference type="EMBL" id="CAF9927560.1"/>
    </source>
</evidence>
<gene>
    <name evidence="3" type="ORF">GOMPHAMPRED_004434</name>
</gene>
<comment type="caution">
    <text evidence="3">The sequence shown here is derived from an EMBL/GenBank/DDBJ whole genome shotgun (WGS) entry which is preliminary data.</text>
</comment>
<feature type="chain" id="PRO_5034995039" evidence="2">
    <location>
        <begin position="20"/>
        <end position="491"/>
    </location>
</feature>
<feature type="compositionally biased region" description="Basic and acidic residues" evidence="1">
    <location>
        <begin position="182"/>
        <end position="206"/>
    </location>
</feature>
<dbReference type="EMBL" id="CAJPDQ010000027">
    <property type="protein sequence ID" value="CAF9927560.1"/>
    <property type="molecule type" value="Genomic_DNA"/>
</dbReference>
<reference evidence="3" key="1">
    <citation type="submission" date="2021-03" db="EMBL/GenBank/DDBJ databases">
        <authorList>
            <person name="Tagirdzhanova G."/>
        </authorList>
    </citation>
    <scope>NUCLEOTIDE SEQUENCE</scope>
</reference>
<evidence type="ECO:0000256" key="1">
    <source>
        <dbReference type="SAM" id="MobiDB-lite"/>
    </source>
</evidence>
<evidence type="ECO:0000256" key="2">
    <source>
        <dbReference type="SAM" id="SignalP"/>
    </source>
</evidence>
<feature type="compositionally biased region" description="Basic and acidic residues" evidence="1">
    <location>
        <begin position="99"/>
        <end position="155"/>
    </location>
</feature>
<keyword evidence="2" id="KW-0732">Signal</keyword>
<organism evidence="3 4">
    <name type="scientific">Gomphillus americanus</name>
    <dbReference type="NCBI Taxonomy" id="1940652"/>
    <lineage>
        <taxon>Eukaryota</taxon>
        <taxon>Fungi</taxon>
        <taxon>Dikarya</taxon>
        <taxon>Ascomycota</taxon>
        <taxon>Pezizomycotina</taxon>
        <taxon>Lecanoromycetes</taxon>
        <taxon>OSLEUM clade</taxon>
        <taxon>Ostropomycetidae</taxon>
        <taxon>Ostropales</taxon>
        <taxon>Graphidaceae</taxon>
        <taxon>Gomphilloideae</taxon>
        <taxon>Gomphillus</taxon>
    </lineage>
</organism>
<feature type="compositionally biased region" description="Basic residues" evidence="1">
    <location>
        <begin position="216"/>
        <end position="225"/>
    </location>
</feature>
<dbReference type="AlphaFoldDB" id="A0A8H3ITT6"/>
<feature type="compositionally biased region" description="Basic and acidic residues" evidence="1">
    <location>
        <begin position="162"/>
        <end position="172"/>
    </location>
</feature>
<feature type="region of interest" description="Disordered" evidence="1">
    <location>
        <begin position="37"/>
        <end position="57"/>
    </location>
</feature>
<sequence length="491" mass="54184">MSMFTSVLVAWSLYVSINAYSLEEPRLVLSQASQIHSHGISGDSSTHRGVRGHQDGLSDLATGGTLLDGFPRGILVSKRDTSFEDLDMINLVRRKKKEHSPEDKKKEADKKAKEEADKKQKKEADAKKKEQEKANKKKKDDEKANKRAKDNHASELKANQKSADKHIKEVNKTGDWLAKKTSKQERKASKKESKEKGKLEKAEKDLAAASKPGAGGKKHDKKLHKAEKEVSKAKSHLSKTESKDKQKLEKLNAKADKKVNKSKQGMFDDWKKNNKDQWKVTQDGIAEAIKHPSKAKQIGMKILKAFEWIGTAALSIIPGLGAAMAAGVTAAKTVAQVAMKEGVKAGVKAGVKKGAREGAKKVLDGKEKQNGGGSGDGTSTHTMNSAQDDKKAGVETNAMKTEIQNQQAGLTGQMDAAISKAKAKGAKVRRALEDLGVWDEVLGLEMWKRCMMVDEDEEGPSVVMRRVVDVSVRREMERRVLNTWEEREMWF</sequence>
<protein>
    <submittedName>
        <fullName evidence="3">Uncharacterized protein</fullName>
    </submittedName>
</protein>
<feature type="region of interest" description="Disordered" evidence="1">
    <location>
        <begin position="356"/>
        <end position="393"/>
    </location>
</feature>
<proteinExistence type="predicted"/>
<name>A0A8H3ITT6_9LECA</name>
<feature type="signal peptide" evidence="2">
    <location>
        <begin position="1"/>
        <end position="19"/>
    </location>
</feature>